<feature type="transmembrane region" description="Helical" evidence="2">
    <location>
        <begin position="400"/>
        <end position="424"/>
    </location>
</feature>
<feature type="transmembrane region" description="Helical" evidence="2">
    <location>
        <begin position="436"/>
        <end position="457"/>
    </location>
</feature>
<feature type="transmembrane region" description="Helical" evidence="2">
    <location>
        <begin position="129"/>
        <end position="148"/>
    </location>
</feature>
<evidence type="ECO:0000256" key="2">
    <source>
        <dbReference type="SAM" id="Phobius"/>
    </source>
</evidence>
<feature type="transmembrane region" description="Helical" evidence="2">
    <location>
        <begin position="369"/>
        <end position="388"/>
    </location>
</feature>
<protein>
    <submittedName>
        <fullName evidence="3">Uncharacterized protein</fullName>
    </submittedName>
</protein>
<feature type="transmembrane region" description="Helical" evidence="2">
    <location>
        <begin position="154"/>
        <end position="174"/>
    </location>
</feature>
<comment type="caution">
    <text evidence="3">The sequence shown here is derived from an EMBL/GenBank/DDBJ whole genome shotgun (WGS) entry which is preliminary data.</text>
</comment>
<gene>
    <name evidence="3" type="ORF">GCM10009789_21500</name>
</gene>
<feature type="transmembrane region" description="Helical" evidence="2">
    <location>
        <begin position="223"/>
        <end position="245"/>
    </location>
</feature>
<evidence type="ECO:0000313" key="4">
    <source>
        <dbReference type="Proteomes" id="UP001500393"/>
    </source>
</evidence>
<feature type="transmembrane region" description="Helical" evidence="2">
    <location>
        <begin position="181"/>
        <end position="203"/>
    </location>
</feature>
<keyword evidence="2" id="KW-0472">Membrane</keyword>
<evidence type="ECO:0000313" key="3">
    <source>
        <dbReference type="EMBL" id="GAA1567777.1"/>
    </source>
</evidence>
<feature type="transmembrane region" description="Helical" evidence="2">
    <location>
        <begin position="78"/>
        <end position="98"/>
    </location>
</feature>
<feature type="transmembrane region" description="Helical" evidence="2">
    <location>
        <begin position="104"/>
        <end position="122"/>
    </location>
</feature>
<dbReference type="RefSeq" id="WP_344212482.1">
    <property type="nucleotide sequence ID" value="NZ_BAAAOS010000018.1"/>
</dbReference>
<keyword evidence="4" id="KW-1185">Reference proteome</keyword>
<reference evidence="3 4" key="1">
    <citation type="journal article" date="2019" name="Int. J. Syst. Evol. Microbiol.">
        <title>The Global Catalogue of Microorganisms (GCM) 10K type strain sequencing project: providing services to taxonomists for standard genome sequencing and annotation.</title>
        <authorList>
            <consortium name="The Broad Institute Genomics Platform"/>
            <consortium name="The Broad Institute Genome Sequencing Center for Infectious Disease"/>
            <person name="Wu L."/>
            <person name="Ma J."/>
        </authorList>
    </citation>
    <scope>NUCLEOTIDE SEQUENCE [LARGE SCALE GENOMIC DNA]</scope>
    <source>
        <strain evidence="3 4">JCM 14969</strain>
    </source>
</reference>
<accession>A0ABN2CZY0</accession>
<name>A0ABN2CZY0_9ACTN</name>
<evidence type="ECO:0000256" key="1">
    <source>
        <dbReference type="SAM" id="MobiDB-lite"/>
    </source>
</evidence>
<proteinExistence type="predicted"/>
<keyword evidence="2" id="KW-1133">Transmembrane helix</keyword>
<feature type="region of interest" description="Disordered" evidence="1">
    <location>
        <begin position="498"/>
        <end position="519"/>
    </location>
</feature>
<feature type="transmembrane region" description="Helical" evidence="2">
    <location>
        <begin position="469"/>
        <end position="489"/>
    </location>
</feature>
<dbReference type="Proteomes" id="UP001500393">
    <property type="component" value="Unassembled WGS sequence"/>
</dbReference>
<sequence>MSHSTRTGFSAHDPGEAEPAYPPYERTLLRLGEEEPIPSPGCREEPCAKPEIGPVDLYCPDHERLIPFSKVDLGRARWFVVNLLRAAACGAVVLAALTENSIPLFLLFVVAGLAVAAAPLYRYPLTWKVAAGAWLVAGLVAALLPLLGPATESVLRAVLAGLVLVLAVVHTGAFAWSRQKLLGAAAPAVTLAAFAVVPAMALGWLLSHPSVGFTSVPAWLRNWLLVGTVTALAGMVLIAAIAGAIQGQSRVDRSVLPITAARAVPWQVDWKAATHRGSCSARKTPLERALNEFATRASAAVVAAARGVANLLLRAAHIVQVVVVRLINWVHRRLVMGVRRFVAAIKATGAVLAEAARLGRPVLARTARVVVLPALMVAIGAAAAVVGAEYALRYLLGEGLVILAPLAAAIVAGLVALTLLWMSLAGLSLRVSVDSWLHSVSVATPQVIVMFTLGGWIVGLPGTLGHGPITLGPVTITSTVLLLAVFAWARWTGNDEVGDTADSARPPVAPAGKSIAGGR</sequence>
<dbReference type="EMBL" id="BAAAOS010000018">
    <property type="protein sequence ID" value="GAA1567777.1"/>
    <property type="molecule type" value="Genomic_DNA"/>
</dbReference>
<keyword evidence="2" id="KW-0812">Transmembrane</keyword>
<organism evidence="3 4">
    <name type="scientific">Kribbella sancticallisti</name>
    <dbReference type="NCBI Taxonomy" id="460087"/>
    <lineage>
        <taxon>Bacteria</taxon>
        <taxon>Bacillati</taxon>
        <taxon>Actinomycetota</taxon>
        <taxon>Actinomycetes</taxon>
        <taxon>Propionibacteriales</taxon>
        <taxon>Kribbellaceae</taxon>
        <taxon>Kribbella</taxon>
    </lineage>
</organism>